<proteinExistence type="predicted"/>
<dbReference type="Proteomes" id="UP000001176">
    <property type="component" value="Chromosome"/>
</dbReference>
<reference evidence="1 2" key="1">
    <citation type="journal article" date="2009" name="BMC Genomics">
        <title>Complete genome sequence of the sugarcane nitrogen-fixing endophyte Gluconacetobacter diazotrophicus Pal5.</title>
        <authorList>
            <person name="Bertalan M."/>
            <person name="Albano R."/>
            <person name="Padua V."/>
            <person name="Rouws L."/>
            <person name="Rojas C."/>
            <person name="Hemerly A."/>
            <person name="Teixeira K."/>
            <person name="Schwab S."/>
            <person name="Araujo J."/>
            <person name="Oliveira A."/>
            <person name="Franca L."/>
            <person name="Magalhaes V."/>
            <person name="Alqueres S."/>
            <person name="Cardoso A."/>
            <person name="Almeida W."/>
            <person name="Loureiro M.M."/>
            <person name="Nogueira E."/>
            <person name="Cidade D."/>
            <person name="Oliveira D."/>
            <person name="Simao T."/>
            <person name="Macedo J."/>
            <person name="Valadao A."/>
            <person name="Dreschsel M."/>
            <person name="Freitas F."/>
            <person name="Vidal M."/>
            <person name="Guedes H."/>
            <person name="Rodrigues E."/>
            <person name="Meneses C."/>
            <person name="Brioso P."/>
            <person name="Pozzer L."/>
            <person name="Figueiredo D."/>
            <person name="Montano H."/>
            <person name="Junior J."/>
            <person name="Filho G."/>
            <person name="Flores V."/>
            <person name="Ferreira B."/>
            <person name="Branco A."/>
            <person name="Gonzalez P."/>
            <person name="Guillobel H."/>
            <person name="Lemos M."/>
            <person name="Seibel L."/>
            <person name="Macedo J."/>
            <person name="Alves-Ferreira M."/>
            <person name="Sachetto-Martins G."/>
            <person name="Coelho A."/>
            <person name="Santos E."/>
            <person name="Amaral G."/>
            <person name="Neves A."/>
            <person name="Pacheco A.B."/>
            <person name="Carvalho D."/>
            <person name="Lery L."/>
            <person name="Bisch P."/>
            <person name="Rossle S.C."/>
            <person name="Urmenyi T."/>
            <person name="Kruger W.V."/>
            <person name="Martins O."/>
            <person name="Baldani J.I."/>
            <person name="Ferreira P.C."/>
        </authorList>
    </citation>
    <scope>NUCLEOTIDE SEQUENCE [LARGE SCALE GENOMIC DNA]</scope>
    <source>
        <strain evidence="2">ATCC 49037 / DSM 5601 / CCUG 37298 / CIP 103539 / LMG 7603 / PAl5</strain>
    </source>
</reference>
<name>A9HEI3_GLUDA</name>
<dbReference type="EMBL" id="AM889285">
    <property type="protein sequence ID" value="CAP55237.1"/>
    <property type="molecule type" value="Genomic_DNA"/>
</dbReference>
<protein>
    <recommendedName>
        <fullName evidence="3">DUF2939 domain-containing protein</fullName>
    </recommendedName>
</protein>
<evidence type="ECO:0000313" key="1">
    <source>
        <dbReference type="EMBL" id="CAP55237.1"/>
    </source>
</evidence>
<accession>A9HEI3</accession>
<evidence type="ECO:0000313" key="2">
    <source>
        <dbReference type="Proteomes" id="UP000001176"/>
    </source>
</evidence>
<sequence>MINMHVGHVYRMVPRHDRDDFSMNRFTRLMPAAHMIAVRRQQARRICAVTVVMSLSLFVASPFVTLWSVASAIQAHDARAVGTFLNWRAVQTSLKSQILGGVVSPQPANDDDLPEFGSSFATAAVSNAVDTNVNADTLATLIGQVMPAAKPAPAASPIAILRHVHVRFLRPDMFQARIVLPGHEHDSPLCLQMRIQGWRWKIIQVDLPGSQGNHPIVEASVATDRSPTFLTEGFSPGDPVKGRGRCPAPRPFIGAVGPWCRRAGLLPGS</sequence>
<organism evidence="1 2">
    <name type="scientific">Gluconacetobacter diazotrophicus (strain ATCC 49037 / DSM 5601 / CCUG 37298 / CIP 103539 / LMG 7603 / PAl5)</name>
    <dbReference type="NCBI Taxonomy" id="272568"/>
    <lineage>
        <taxon>Bacteria</taxon>
        <taxon>Pseudomonadati</taxon>
        <taxon>Pseudomonadota</taxon>
        <taxon>Alphaproteobacteria</taxon>
        <taxon>Acetobacterales</taxon>
        <taxon>Acetobacteraceae</taxon>
        <taxon>Gluconacetobacter</taxon>
    </lineage>
</organism>
<keyword evidence="2" id="KW-1185">Reference proteome</keyword>
<dbReference type="KEGG" id="gdi:GDI1294"/>
<dbReference type="InterPro" id="IPR021330">
    <property type="entry name" value="DUF2939"/>
</dbReference>
<evidence type="ECO:0008006" key="3">
    <source>
        <dbReference type="Google" id="ProtNLM"/>
    </source>
</evidence>
<dbReference type="AlphaFoldDB" id="A9HEI3"/>
<gene>
    <name evidence="1" type="ordered locus">GDI1294</name>
</gene>
<dbReference type="Pfam" id="PF11159">
    <property type="entry name" value="DUF2939"/>
    <property type="match status" value="1"/>
</dbReference>